<evidence type="ECO:0000313" key="2">
    <source>
        <dbReference type="Proteomes" id="UP000215914"/>
    </source>
</evidence>
<dbReference type="AlphaFoldDB" id="A0A251VG22"/>
<evidence type="ECO:0000313" key="1">
    <source>
        <dbReference type="EMBL" id="OTG34219.1"/>
    </source>
</evidence>
<dbReference type="Proteomes" id="UP000215914">
    <property type="component" value="Chromosome 2"/>
</dbReference>
<name>A0A251VG22_HELAN</name>
<organism evidence="1 2">
    <name type="scientific">Helianthus annuus</name>
    <name type="common">Common sunflower</name>
    <dbReference type="NCBI Taxonomy" id="4232"/>
    <lineage>
        <taxon>Eukaryota</taxon>
        <taxon>Viridiplantae</taxon>
        <taxon>Streptophyta</taxon>
        <taxon>Embryophyta</taxon>
        <taxon>Tracheophyta</taxon>
        <taxon>Spermatophyta</taxon>
        <taxon>Magnoliopsida</taxon>
        <taxon>eudicotyledons</taxon>
        <taxon>Gunneridae</taxon>
        <taxon>Pentapetalae</taxon>
        <taxon>asterids</taxon>
        <taxon>campanulids</taxon>
        <taxon>Asterales</taxon>
        <taxon>Asteraceae</taxon>
        <taxon>Asteroideae</taxon>
        <taxon>Heliantheae alliance</taxon>
        <taxon>Heliantheae</taxon>
        <taxon>Helianthus</taxon>
    </lineage>
</organism>
<dbReference type="EMBL" id="CM007891">
    <property type="protein sequence ID" value="OTG34219.1"/>
    <property type="molecule type" value="Genomic_DNA"/>
</dbReference>
<gene>
    <name evidence="1" type="ORF">HannXRQ_Chr02g0043361</name>
</gene>
<reference evidence="2" key="1">
    <citation type="journal article" date="2017" name="Nature">
        <title>The sunflower genome provides insights into oil metabolism, flowering and Asterid evolution.</title>
        <authorList>
            <person name="Badouin H."/>
            <person name="Gouzy J."/>
            <person name="Grassa C.J."/>
            <person name="Murat F."/>
            <person name="Staton S.E."/>
            <person name="Cottret L."/>
            <person name="Lelandais-Briere C."/>
            <person name="Owens G.L."/>
            <person name="Carrere S."/>
            <person name="Mayjonade B."/>
            <person name="Legrand L."/>
            <person name="Gill N."/>
            <person name="Kane N.C."/>
            <person name="Bowers J.E."/>
            <person name="Hubner S."/>
            <person name="Bellec A."/>
            <person name="Berard A."/>
            <person name="Berges H."/>
            <person name="Blanchet N."/>
            <person name="Boniface M.C."/>
            <person name="Brunel D."/>
            <person name="Catrice O."/>
            <person name="Chaidir N."/>
            <person name="Claudel C."/>
            <person name="Donnadieu C."/>
            <person name="Faraut T."/>
            <person name="Fievet G."/>
            <person name="Helmstetter N."/>
            <person name="King M."/>
            <person name="Knapp S.J."/>
            <person name="Lai Z."/>
            <person name="Le Paslier M.C."/>
            <person name="Lippi Y."/>
            <person name="Lorenzon L."/>
            <person name="Mandel J.R."/>
            <person name="Marage G."/>
            <person name="Marchand G."/>
            <person name="Marquand E."/>
            <person name="Bret-Mestries E."/>
            <person name="Morien E."/>
            <person name="Nambeesan S."/>
            <person name="Nguyen T."/>
            <person name="Pegot-Espagnet P."/>
            <person name="Pouilly N."/>
            <person name="Raftis F."/>
            <person name="Sallet E."/>
            <person name="Schiex T."/>
            <person name="Thomas J."/>
            <person name="Vandecasteele C."/>
            <person name="Vares D."/>
            <person name="Vear F."/>
            <person name="Vautrin S."/>
            <person name="Crespi M."/>
            <person name="Mangin B."/>
            <person name="Burke J.M."/>
            <person name="Salse J."/>
            <person name="Munos S."/>
            <person name="Vincourt P."/>
            <person name="Rieseberg L.H."/>
            <person name="Langlade N.B."/>
        </authorList>
    </citation>
    <scope>NUCLEOTIDE SEQUENCE [LARGE SCALE GENOMIC DNA]</scope>
    <source>
        <strain evidence="2">cv. SF193</strain>
    </source>
</reference>
<sequence length="62" mass="7259">MNFCGICLDARPKNQNRIIFLTPKLKNKKVYLFLGCRSIRSQGKKKLGRFCFALRRQKPRTG</sequence>
<dbReference type="InParanoid" id="A0A251VG22"/>
<proteinExistence type="predicted"/>
<accession>A0A251VG22</accession>
<protein>
    <submittedName>
        <fullName evidence="1">Uncharacterized protein</fullName>
    </submittedName>
</protein>
<keyword evidence="2" id="KW-1185">Reference proteome</keyword>